<dbReference type="Proteomes" id="UP000316921">
    <property type="component" value="Chromosome"/>
</dbReference>
<dbReference type="Pfam" id="PF13302">
    <property type="entry name" value="Acetyltransf_3"/>
    <property type="match status" value="1"/>
</dbReference>
<dbReference type="EC" id="2.3.1.-" evidence="5"/>
<evidence type="ECO:0000256" key="3">
    <source>
        <dbReference type="ARBA" id="ARBA00038502"/>
    </source>
</evidence>
<dbReference type="Gene3D" id="3.40.630.30">
    <property type="match status" value="1"/>
</dbReference>
<dbReference type="GO" id="GO:0008999">
    <property type="term" value="F:protein-N-terminal-alanine acetyltransferase activity"/>
    <property type="evidence" value="ECO:0007669"/>
    <property type="project" value="TreeGrafter"/>
</dbReference>
<reference evidence="5 6" key="1">
    <citation type="submission" date="2019-02" db="EMBL/GenBank/DDBJ databases">
        <title>Deep-cultivation of Planctomycetes and their phenomic and genomic characterization uncovers novel biology.</title>
        <authorList>
            <person name="Wiegand S."/>
            <person name="Jogler M."/>
            <person name="Boedeker C."/>
            <person name="Pinto D."/>
            <person name="Vollmers J."/>
            <person name="Rivas-Marin E."/>
            <person name="Kohn T."/>
            <person name="Peeters S.H."/>
            <person name="Heuer A."/>
            <person name="Rast P."/>
            <person name="Oberbeckmann S."/>
            <person name="Bunk B."/>
            <person name="Jeske O."/>
            <person name="Meyerdierks A."/>
            <person name="Storesund J.E."/>
            <person name="Kallscheuer N."/>
            <person name="Luecker S."/>
            <person name="Lage O.M."/>
            <person name="Pohl T."/>
            <person name="Merkel B.J."/>
            <person name="Hornburger P."/>
            <person name="Mueller R.-W."/>
            <person name="Bruemmer F."/>
            <person name="Labrenz M."/>
            <person name="Spormann A.M."/>
            <person name="Op den Camp H."/>
            <person name="Overmann J."/>
            <person name="Amann R."/>
            <person name="Jetten M.S.M."/>
            <person name="Mascher T."/>
            <person name="Medema M.H."/>
            <person name="Devos D.P."/>
            <person name="Kaster A.-K."/>
            <person name="Ovreas L."/>
            <person name="Rohde M."/>
            <person name="Galperin M.Y."/>
            <person name="Jogler C."/>
        </authorList>
    </citation>
    <scope>NUCLEOTIDE SEQUENCE [LARGE SCALE GENOMIC DNA]</scope>
    <source>
        <strain evidence="5 6">Pla133</strain>
    </source>
</reference>
<proteinExistence type="inferred from homology"/>
<keyword evidence="2 5" id="KW-0012">Acyltransferase</keyword>
<dbReference type="InterPro" id="IPR000182">
    <property type="entry name" value="GNAT_dom"/>
</dbReference>
<dbReference type="RefSeq" id="WP_145064943.1">
    <property type="nucleotide sequence ID" value="NZ_CP036287.1"/>
</dbReference>
<accession>A0A518BJC4</accession>
<organism evidence="5 6">
    <name type="scientific">Engelhardtia mirabilis</name>
    <dbReference type="NCBI Taxonomy" id="2528011"/>
    <lineage>
        <taxon>Bacteria</taxon>
        <taxon>Pseudomonadati</taxon>
        <taxon>Planctomycetota</taxon>
        <taxon>Planctomycetia</taxon>
        <taxon>Planctomycetia incertae sedis</taxon>
        <taxon>Engelhardtia</taxon>
    </lineage>
</organism>
<keyword evidence="6" id="KW-1185">Reference proteome</keyword>
<dbReference type="AlphaFoldDB" id="A0A518BJC4"/>
<protein>
    <submittedName>
        <fullName evidence="5">Ribosomal N-acetyltransferase YdaF</fullName>
        <ecNumber evidence="5">2.3.1.-</ecNumber>
    </submittedName>
</protein>
<dbReference type="InterPro" id="IPR016181">
    <property type="entry name" value="Acyl_CoA_acyltransferase"/>
</dbReference>
<name>A0A518BJC4_9BACT</name>
<evidence type="ECO:0000313" key="5">
    <source>
        <dbReference type="EMBL" id="QDU67089.1"/>
    </source>
</evidence>
<dbReference type="InterPro" id="IPR051531">
    <property type="entry name" value="N-acetyltransferase"/>
</dbReference>
<dbReference type="EMBL" id="CP036287">
    <property type="protein sequence ID" value="QDU67089.1"/>
    <property type="molecule type" value="Genomic_DNA"/>
</dbReference>
<feature type="domain" description="N-acetyltransferase" evidence="4">
    <location>
        <begin position="9"/>
        <end position="171"/>
    </location>
</feature>
<keyword evidence="1 5" id="KW-0808">Transferase</keyword>
<comment type="similarity">
    <text evidence="3">Belongs to the acetyltransferase family. RimJ subfamily.</text>
</comment>
<evidence type="ECO:0000256" key="1">
    <source>
        <dbReference type="ARBA" id="ARBA00022679"/>
    </source>
</evidence>
<evidence type="ECO:0000259" key="4">
    <source>
        <dbReference type="PROSITE" id="PS51186"/>
    </source>
</evidence>
<sequence>MSPKPAPRVFLRQPLGADEADFLAAVKRSRKLHRPWTHPPADNEGFRGWLRRCGDDDFEGRLVVDRETHAPVGVYNLSQVFQGNFKSAYMGCYAFEPHQGRGLMGEGLELMLREVFGELRLHRVEANVQPENARSLALVERAGFRREGYSPRYLKIGGRWRDHVRHALTVEDWRDRRRE</sequence>
<dbReference type="GO" id="GO:0005737">
    <property type="term" value="C:cytoplasm"/>
    <property type="evidence" value="ECO:0007669"/>
    <property type="project" value="TreeGrafter"/>
</dbReference>
<gene>
    <name evidence="5" type="primary">ydaF_1</name>
    <name evidence="5" type="ORF">Pla133_21670</name>
</gene>
<evidence type="ECO:0000256" key="2">
    <source>
        <dbReference type="ARBA" id="ARBA00023315"/>
    </source>
</evidence>
<dbReference type="SUPFAM" id="SSF55729">
    <property type="entry name" value="Acyl-CoA N-acyltransferases (Nat)"/>
    <property type="match status" value="1"/>
</dbReference>
<dbReference type="PANTHER" id="PTHR43792:SF8">
    <property type="entry name" value="[RIBOSOMAL PROTEIN US5]-ALANINE N-ACETYLTRANSFERASE"/>
    <property type="match status" value="1"/>
</dbReference>
<dbReference type="PROSITE" id="PS51186">
    <property type="entry name" value="GNAT"/>
    <property type="match status" value="1"/>
</dbReference>
<dbReference type="KEGG" id="pbap:Pla133_21670"/>
<dbReference type="PANTHER" id="PTHR43792">
    <property type="entry name" value="GNAT FAMILY, PUTATIVE (AFU_ORTHOLOGUE AFUA_3G00765)-RELATED-RELATED"/>
    <property type="match status" value="1"/>
</dbReference>
<evidence type="ECO:0000313" key="6">
    <source>
        <dbReference type="Proteomes" id="UP000316921"/>
    </source>
</evidence>